<dbReference type="EMBL" id="JACHDO010000001">
    <property type="protein sequence ID" value="MBB5489059.1"/>
    <property type="molecule type" value="Genomic_DNA"/>
</dbReference>
<proteinExistence type="predicted"/>
<protein>
    <submittedName>
        <fullName evidence="2">Uncharacterized protein</fullName>
    </submittedName>
</protein>
<dbReference type="AlphaFoldDB" id="A0A840VXH2"/>
<accession>A0A840VXH2</accession>
<evidence type="ECO:0000313" key="3">
    <source>
        <dbReference type="Proteomes" id="UP000579647"/>
    </source>
</evidence>
<organism evidence="2 3">
    <name type="scientific">Nocardiopsis metallicus</name>
    <dbReference type="NCBI Taxonomy" id="179819"/>
    <lineage>
        <taxon>Bacteria</taxon>
        <taxon>Bacillati</taxon>
        <taxon>Actinomycetota</taxon>
        <taxon>Actinomycetes</taxon>
        <taxon>Streptosporangiales</taxon>
        <taxon>Nocardiopsidaceae</taxon>
        <taxon>Nocardiopsis</taxon>
    </lineage>
</organism>
<reference evidence="2 3" key="1">
    <citation type="submission" date="2020-08" db="EMBL/GenBank/DDBJ databases">
        <title>Sequencing the genomes of 1000 actinobacteria strains.</title>
        <authorList>
            <person name="Klenk H.-P."/>
        </authorList>
    </citation>
    <scope>NUCLEOTIDE SEQUENCE [LARGE SCALE GENOMIC DNA]</scope>
    <source>
        <strain evidence="2 3">DSM 44598</strain>
    </source>
</reference>
<dbReference type="RefSeq" id="WP_184360679.1">
    <property type="nucleotide sequence ID" value="NZ_BAAAKM010000130.1"/>
</dbReference>
<feature type="compositionally biased region" description="Basic and acidic residues" evidence="1">
    <location>
        <begin position="58"/>
        <end position="75"/>
    </location>
</feature>
<evidence type="ECO:0000313" key="2">
    <source>
        <dbReference type="EMBL" id="MBB5489059.1"/>
    </source>
</evidence>
<dbReference type="Proteomes" id="UP000579647">
    <property type="component" value="Unassembled WGS sequence"/>
</dbReference>
<gene>
    <name evidence="2" type="ORF">HNR07_000196</name>
</gene>
<sequence>MLTYTERTLKIINDSQHVEVTEVLTGDTYFFQEGRKTRVVRNDFGDIFSTDMSDFRKRMEGITRPTKKPESKSGEDTQETA</sequence>
<keyword evidence="3" id="KW-1185">Reference proteome</keyword>
<evidence type="ECO:0000256" key="1">
    <source>
        <dbReference type="SAM" id="MobiDB-lite"/>
    </source>
</evidence>
<name>A0A840VXH2_9ACTN</name>
<feature type="region of interest" description="Disordered" evidence="1">
    <location>
        <begin position="58"/>
        <end position="81"/>
    </location>
</feature>
<comment type="caution">
    <text evidence="2">The sequence shown here is derived from an EMBL/GenBank/DDBJ whole genome shotgun (WGS) entry which is preliminary data.</text>
</comment>